<keyword evidence="5" id="KW-0963">Cytoplasm</keyword>
<evidence type="ECO:0000256" key="19">
    <source>
        <dbReference type="ARBA" id="ARBA00023273"/>
    </source>
</evidence>
<dbReference type="Proteomes" id="UP000694388">
    <property type="component" value="Unplaced"/>
</dbReference>
<evidence type="ECO:0000256" key="17">
    <source>
        <dbReference type="ARBA" id="ARBA00023214"/>
    </source>
</evidence>
<evidence type="ECO:0000256" key="4">
    <source>
        <dbReference type="ARBA" id="ARBA00022475"/>
    </source>
</evidence>
<keyword evidence="7 29" id="KW-0812">Transmembrane</keyword>
<dbReference type="Gene3D" id="2.70.170.10">
    <property type="entry name" value="Neurotransmitter-gated ion-channel ligand-binding domain"/>
    <property type="match status" value="1"/>
</dbReference>
<evidence type="ECO:0000313" key="34">
    <source>
        <dbReference type="Proteomes" id="UP000694388"/>
    </source>
</evidence>
<feature type="domain" description="Neurotransmitter-gated ion-channel ligand-binding" evidence="31">
    <location>
        <begin position="59"/>
        <end position="267"/>
    </location>
</feature>
<dbReference type="AlphaFoldDB" id="A0A8C4QX21"/>
<dbReference type="InterPro" id="IPR006202">
    <property type="entry name" value="Neur_chan_lig-bd"/>
</dbReference>
<name>A0A8C4QX21_EPTBU</name>
<evidence type="ECO:0000256" key="5">
    <source>
        <dbReference type="ARBA" id="ARBA00022490"/>
    </source>
</evidence>
<dbReference type="InterPro" id="IPR038050">
    <property type="entry name" value="Neuro_actylchol_rec"/>
</dbReference>
<keyword evidence="11 29" id="KW-0406">Ion transport</keyword>
<keyword evidence="16" id="KW-0325">Glycoprotein</keyword>
<keyword evidence="10" id="KW-0770">Synapse</keyword>
<reference evidence="33" key="1">
    <citation type="submission" date="2025-08" db="UniProtKB">
        <authorList>
            <consortium name="Ensembl"/>
        </authorList>
    </citation>
    <scope>IDENTIFICATION</scope>
</reference>
<protein>
    <recommendedName>
        <fullName evidence="27">Glycine receptor subunit beta</fullName>
    </recommendedName>
    <alternativeName>
        <fullName evidence="28">Glycine receptor 58 kDa subunit</fullName>
    </alternativeName>
</protein>
<dbReference type="PROSITE" id="PS00236">
    <property type="entry name" value="NEUROTR_ION_CHANNEL"/>
    <property type="match status" value="1"/>
</dbReference>
<evidence type="ECO:0000256" key="16">
    <source>
        <dbReference type="ARBA" id="ARBA00023180"/>
    </source>
</evidence>
<evidence type="ECO:0000259" key="31">
    <source>
        <dbReference type="Pfam" id="PF02931"/>
    </source>
</evidence>
<dbReference type="GeneTree" id="ENSGT00940000156344"/>
<feature type="chain" id="PRO_5034670141" description="Glycine receptor subunit beta" evidence="29">
    <location>
        <begin position="22"/>
        <end position="544"/>
    </location>
</feature>
<dbReference type="FunFam" id="1.20.58.390:FF:000070">
    <property type="entry name" value="Glycine receptor beta"/>
    <property type="match status" value="1"/>
</dbReference>
<evidence type="ECO:0000256" key="11">
    <source>
        <dbReference type="ARBA" id="ARBA00023065"/>
    </source>
</evidence>
<keyword evidence="12 29" id="KW-0472">Membrane</keyword>
<dbReference type="GO" id="GO:0004888">
    <property type="term" value="F:transmembrane signaling receptor activity"/>
    <property type="evidence" value="ECO:0007669"/>
    <property type="project" value="InterPro"/>
</dbReference>
<evidence type="ECO:0000256" key="14">
    <source>
        <dbReference type="ARBA" id="ARBA00023170"/>
    </source>
</evidence>
<evidence type="ECO:0000256" key="13">
    <source>
        <dbReference type="ARBA" id="ARBA00023157"/>
    </source>
</evidence>
<evidence type="ECO:0000256" key="9">
    <source>
        <dbReference type="ARBA" id="ARBA00022989"/>
    </source>
</evidence>
<dbReference type="Pfam" id="PF02932">
    <property type="entry name" value="Neur_chan_memb"/>
    <property type="match status" value="1"/>
</dbReference>
<dbReference type="OMA" id="CVEVIFM"/>
<evidence type="ECO:0000256" key="20">
    <source>
        <dbReference type="ARBA" id="ARBA00023286"/>
    </source>
</evidence>
<keyword evidence="18" id="KW-0628">Postsynaptic cell membrane</keyword>
<dbReference type="PRINTS" id="PR00252">
    <property type="entry name" value="NRIONCHANNEL"/>
</dbReference>
<evidence type="ECO:0000256" key="23">
    <source>
        <dbReference type="ARBA" id="ARBA00034104"/>
    </source>
</evidence>
<sequence>MKILWIFCVLLICKLCGQTHSKVKAMKKSRGKGKSKGLEHCPFNIAAEELSRSKANSTSNIINRLLQNYDPRIRPNFKGPPVDVRINIFINSFGSIQEATMDYRVNIFLRQKWNDPRLKLPTDYQGSDLLTIDPKLFKCLWKPDLFFANEKNANFHDVSQENILLFISRSSDVLLSMRLSLVLSCPLDLMLFPMDMQRCKMQLESFGYTTDDLRFIWESGDPVQMNDIALPQFDIAREDVEYRNCTKFYKGTGYYTCVEVIFTLHRQVGFYMMGVYAPTLLIVVLSWLSFWINPDASAARVPLGIFSVLSLSSESMSFSAQLPKVSYVKAIDVWLIMCLVFTFASLVEYAVVQVMLNSPGRIAAEKERRRMRERMKEYADVEEEFERTRDSASPVGRPSPCSGVHPTSNGMSTPGLFGTLQGAEARYKRVCMSLSDLRTPDFSIVGSLPQDFKLTNYDCLTARAEHDTNKWSRSLQRHDAAHETRTASQSGHSSSRETGRSLLASAFPTLLLPFQHHLLVRLLMKARSGSVFNGRLRRHLLPSN</sequence>
<evidence type="ECO:0000256" key="22">
    <source>
        <dbReference type="ARBA" id="ARBA00024167"/>
    </source>
</evidence>
<evidence type="ECO:0000256" key="18">
    <source>
        <dbReference type="ARBA" id="ARBA00023257"/>
    </source>
</evidence>
<keyword evidence="8 29" id="KW-0732">Signal</keyword>
<evidence type="ECO:0000256" key="12">
    <source>
        <dbReference type="ARBA" id="ARBA00023136"/>
    </source>
</evidence>
<accession>A0A8C4QX21</accession>
<dbReference type="InterPro" id="IPR036719">
    <property type="entry name" value="Neuro-gated_channel_TM_sf"/>
</dbReference>
<proteinExistence type="inferred from homology"/>
<dbReference type="InterPro" id="IPR008060">
    <property type="entry name" value="Glycine_rcpt_B"/>
</dbReference>
<feature type="transmembrane region" description="Helical" evidence="29">
    <location>
        <begin position="270"/>
        <end position="292"/>
    </location>
</feature>
<evidence type="ECO:0000256" key="30">
    <source>
        <dbReference type="SAM" id="MobiDB-lite"/>
    </source>
</evidence>
<feature type="region of interest" description="Disordered" evidence="30">
    <location>
        <begin position="468"/>
        <end position="497"/>
    </location>
</feature>
<evidence type="ECO:0000259" key="32">
    <source>
        <dbReference type="Pfam" id="PF02932"/>
    </source>
</evidence>
<dbReference type="FunFam" id="2.70.170.10:FF:000014">
    <property type="entry name" value="Glycine receptor subunit beta"/>
    <property type="match status" value="1"/>
</dbReference>
<dbReference type="NCBIfam" id="TIGR00860">
    <property type="entry name" value="LIC"/>
    <property type="match status" value="1"/>
</dbReference>
<evidence type="ECO:0000256" key="27">
    <source>
        <dbReference type="ARBA" id="ARBA00072340"/>
    </source>
</evidence>
<keyword evidence="4" id="KW-1003">Cell membrane</keyword>
<keyword evidence="14" id="KW-0675">Receptor</keyword>
<evidence type="ECO:0000256" key="2">
    <source>
        <dbReference type="ARBA" id="ARBA00004496"/>
    </source>
</evidence>
<keyword evidence="9 29" id="KW-1133">Transmembrane helix</keyword>
<dbReference type="SUPFAM" id="SSF90112">
    <property type="entry name" value="Neurotransmitter-gated ion-channel transmembrane pore"/>
    <property type="match status" value="1"/>
</dbReference>
<evidence type="ECO:0000256" key="25">
    <source>
        <dbReference type="ARBA" id="ARBA00060802"/>
    </source>
</evidence>
<organism evidence="33 34">
    <name type="scientific">Eptatretus burgeri</name>
    <name type="common">Inshore hagfish</name>
    <dbReference type="NCBI Taxonomy" id="7764"/>
    <lineage>
        <taxon>Eukaryota</taxon>
        <taxon>Metazoa</taxon>
        <taxon>Chordata</taxon>
        <taxon>Craniata</taxon>
        <taxon>Vertebrata</taxon>
        <taxon>Cyclostomata</taxon>
        <taxon>Myxini</taxon>
        <taxon>Myxiniformes</taxon>
        <taxon>Myxinidae</taxon>
        <taxon>Eptatretinae</taxon>
        <taxon>Eptatretus</taxon>
    </lineage>
</organism>
<evidence type="ECO:0000256" key="8">
    <source>
        <dbReference type="ARBA" id="ARBA00022729"/>
    </source>
</evidence>
<keyword evidence="21 29" id="KW-0407">Ion channel</keyword>
<feature type="region of interest" description="Disordered" evidence="30">
    <location>
        <begin position="382"/>
        <end position="413"/>
    </location>
</feature>
<comment type="subunit">
    <text evidence="26">Forms heteropentamers with glycin receptor alpha subunits. Heteropentamers with GLRA1 can be composed of two GLRA1 and three GLRB subunits, or three GLRA1 and two GLRB subunits, or four GLRA1 subunits and one GLRB subunit. Forms heteropentamers with GLRA2. Functional GLRB-GLRA2 heteropentamers contain four GLRA2 subunits and one GLRB subunit, although alternative subunit composition cannot be excluded. Forms a heteropentamer with GLRA3. Interacts with GPHN.</text>
</comment>
<evidence type="ECO:0000256" key="28">
    <source>
        <dbReference type="ARBA" id="ARBA00077540"/>
    </source>
</evidence>
<feature type="signal peptide" evidence="29">
    <location>
        <begin position="1"/>
        <end position="21"/>
    </location>
</feature>
<evidence type="ECO:0000256" key="1">
    <source>
        <dbReference type="ARBA" id="ARBA00004279"/>
    </source>
</evidence>
<dbReference type="GO" id="GO:0034707">
    <property type="term" value="C:chloride channel complex"/>
    <property type="evidence" value="ECO:0007669"/>
    <property type="project" value="UniProtKB-KW"/>
</dbReference>
<evidence type="ECO:0000256" key="10">
    <source>
        <dbReference type="ARBA" id="ARBA00023018"/>
    </source>
</evidence>
<dbReference type="GO" id="GO:0016934">
    <property type="term" value="F:extracellularly glycine-gated chloride channel activity"/>
    <property type="evidence" value="ECO:0007669"/>
    <property type="project" value="InterPro"/>
</dbReference>
<dbReference type="PRINTS" id="PR01677">
    <property type="entry name" value="GLYRBETA"/>
</dbReference>
<dbReference type="GO" id="GO:0030425">
    <property type="term" value="C:dendrite"/>
    <property type="evidence" value="ECO:0007669"/>
    <property type="project" value="UniProtKB-SubCell"/>
</dbReference>
<dbReference type="PANTHER" id="PTHR18945">
    <property type="entry name" value="NEUROTRANSMITTER GATED ION CHANNEL"/>
    <property type="match status" value="1"/>
</dbReference>
<evidence type="ECO:0000256" key="29">
    <source>
        <dbReference type="RuleBase" id="RU000687"/>
    </source>
</evidence>
<keyword evidence="13" id="KW-1015">Disulfide bond</keyword>
<evidence type="ECO:0000256" key="15">
    <source>
        <dbReference type="ARBA" id="ARBA00023173"/>
    </source>
</evidence>
<comment type="similarity">
    <text evidence="25">Belongs to the ligand-gated ion channel (TC 1.A.9) family. Glycine receptor (TC 1.A.9.3) subfamily. GLRB sub-subfamily.</text>
</comment>
<dbReference type="InterPro" id="IPR006029">
    <property type="entry name" value="Neurotrans-gated_channel_TM"/>
</dbReference>
<keyword evidence="19" id="KW-0966">Cell projection</keyword>
<evidence type="ECO:0000256" key="21">
    <source>
        <dbReference type="ARBA" id="ARBA00023303"/>
    </source>
</evidence>
<evidence type="ECO:0000256" key="3">
    <source>
        <dbReference type="ARBA" id="ARBA00022448"/>
    </source>
</evidence>
<keyword evidence="17" id="KW-0868">Chloride</keyword>
<dbReference type="InterPro" id="IPR018000">
    <property type="entry name" value="Neurotransmitter_ion_chnl_CS"/>
</dbReference>
<evidence type="ECO:0000256" key="7">
    <source>
        <dbReference type="ARBA" id="ARBA00022692"/>
    </source>
</evidence>
<dbReference type="Ensembl" id="ENSEBUT00000022206.1">
    <property type="protein sequence ID" value="ENSEBUP00000021631.1"/>
    <property type="gene ID" value="ENSEBUG00000013354.1"/>
</dbReference>
<feature type="compositionally biased region" description="Basic and acidic residues" evidence="30">
    <location>
        <begin position="468"/>
        <end position="485"/>
    </location>
</feature>
<keyword evidence="34" id="KW-1185">Reference proteome</keyword>
<reference evidence="33" key="2">
    <citation type="submission" date="2025-09" db="UniProtKB">
        <authorList>
            <consortium name="Ensembl"/>
        </authorList>
    </citation>
    <scope>IDENTIFICATION</scope>
</reference>
<comment type="function">
    <text evidence="24">Subunit of heteromeric glycine-gated chloride channels. Plays an important role in the down-regulation of neuronal excitability. Contributes to the generation of inhibitory postsynaptic currents.</text>
</comment>
<dbReference type="GO" id="GO:0005737">
    <property type="term" value="C:cytoplasm"/>
    <property type="evidence" value="ECO:0007669"/>
    <property type="project" value="UniProtKB-SubCell"/>
</dbReference>
<comment type="subcellular location">
    <subcellularLocation>
        <location evidence="1">Cell projection</location>
        <location evidence="1">Dendrite</location>
    </subcellularLocation>
    <subcellularLocation>
        <location evidence="2">Cytoplasm</location>
    </subcellularLocation>
    <subcellularLocation>
        <location evidence="23">Postsynaptic cell membrane</location>
        <topology evidence="23">Multi-pass membrane protein</topology>
    </subcellularLocation>
</comment>
<dbReference type="Pfam" id="PF02931">
    <property type="entry name" value="Neur_chan_LBD"/>
    <property type="match status" value="1"/>
</dbReference>
<evidence type="ECO:0000256" key="24">
    <source>
        <dbReference type="ARBA" id="ARBA00055821"/>
    </source>
</evidence>
<feature type="transmembrane region" description="Helical" evidence="29">
    <location>
        <begin position="333"/>
        <end position="352"/>
    </location>
</feature>
<keyword evidence="20" id="KW-1071">Ligand-gated ion channel</keyword>
<dbReference type="SUPFAM" id="SSF63712">
    <property type="entry name" value="Nicotinic receptor ligand binding domain-like"/>
    <property type="match status" value="1"/>
</dbReference>
<comment type="caution">
    <text evidence="29">Lacks conserved residue(s) required for the propagation of feature annotation.</text>
</comment>
<evidence type="ECO:0000256" key="26">
    <source>
        <dbReference type="ARBA" id="ARBA00064974"/>
    </source>
</evidence>
<dbReference type="InterPro" id="IPR036734">
    <property type="entry name" value="Neur_chan_lig-bd_sf"/>
</dbReference>
<keyword evidence="6" id="KW-0597">Phosphoprotein</keyword>
<dbReference type="CDD" id="cd19049">
    <property type="entry name" value="LGIC_TM_anion"/>
    <property type="match status" value="1"/>
</dbReference>
<dbReference type="GO" id="GO:0045211">
    <property type="term" value="C:postsynaptic membrane"/>
    <property type="evidence" value="ECO:0007669"/>
    <property type="project" value="UniProtKB-SubCell"/>
</dbReference>
<keyword evidence="3 29" id="KW-0813">Transport</keyword>
<evidence type="ECO:0000256" key="6">
    <source>
        <dbReference type="ARBA" id="ARBA00022553"/>
    </source>
</evidence>
<dbReference type="InterPro" id="IPR006201">
    <property type="entry name" value="Neur_channel"/>
</dbReference>
<dbReference type="Gene3D" id="1.20.58.390">
    <property type="entry name" value="Neurotransmitter-gated ion-channel transmembrane domain"/>
    <property type="match status" value="1"/>
</dbReference>
<feature type="domain" description="Neurotransmitter-gated ion-channel transmembrane" evidence="32">
    <location>
        <begin position="275"/>
        <end position="483"/>
    </location>
</feature>
<comment type="catalytic activity">
    <reaction evidence="22">
        <text>chloride(in) = chloride(out)</text>
        <dbReference type="Rhea" id="RHEA:29823"/>
        <dbReference type="ChEBI" id="CHEBI:17996"/>
    </reaction>
</comment>
<keyword evidence="15" id="KW-0869">Chloride channel</keyword>
<evidence type="ECO:0000313" key="33">
    <source>
        <dbReference type="Ensembl" id="ENSEBUP00000021631.1"/>
    </source>
</evidence>